<dbReference type="GO" id="GO:0003677">
    <property type="term" value="F:DNA binding"/>
    <property type="evidence" value="ECO:0007669"/>
    <property type="project" value="UniProtKB-UniRule"/>
</dbReference>
<reference evidence="10 11" key="1">
    <citation type="journal article" date="2016" name="Nat. Commun.">
        <title>Thousands of microbial genomes shed light on interconnected biogeochemical processes in an aquifer system.</title>
        <authorList>
            <person name="Anantharaman K."/>
            <person name="Brown C.T."/>
            <person name="Hug L.A."/>
            <person name="Sharon I."/>
            <person name="Castelle C.J."/>
            <person name="Probst A.J."/>
            <person name="Thomas B.C."/>
            <person name="Singh A."/>
            <person name="Wilkins M.J."/>
            <person name="Karaoz U."/>
            <person name="Brodie E.L."/>
            <person name="Williams K.H."/>
            <person name="Hubbard S.S."/>
            <person name="Banfield J.F."/>
        </authorList>
    </citation>
    <scope>NUCLEOTIDE SEQUENCE [LARGE SCALE GENOMIC DNA]</scope>
</reference>
<feature type="binding site" evidence="7">
    <location>
        <position position="60"/>
    </location>
    <ligand>
        <name>Zn(2+)</name>
        <dbReference type="ChEBI" id="CHEBI:29105"/>
        <label>1</label>
    </ligand>
</feature>
<protein>
    <recommendedName>
        <fullName evidence="7">DNA-directed RNA polymerase subunit beta'</fullName>
        <shortName evidence="7">RNAP subunit beta'</shortName>
        <ecNumber evidence="7">2.7.7.6</ecNumber>
    </recommendedName>
    <alternativeName>
        <fullName evidence="7">RNA polymerase subunit beta'</fullName>
    </alternativeName>
    <alternativeName>
        <fullName evidence="7">Transcriptase subunit beta'</fullName>
    </alternativeName>
</protein>
<dbReference type="Gene3D" id="1.10.40.90">
    <property type="match status" value="1"/>
</dbReference>
<evidence type="ECO:0000256" key="8">
    <source>
        <dbReference type="RuleBase" id="RU004279"/>
    </source>
</evidence>
<dbReference type="Gene3D" id="1.10.1790.20">
    <property type="match status" value="1"/>
</dbReference>
<proteinExistence type="inferred from homology"/>
<comment type="catalytic activity">
    <reaction evidence="6 7 8">
        <text>RNA(n) + a ribonucleoside 5'-triphosphate = RNA(n+1) + diphosphate</text>
        <dbReference type="Rhea" id="RHEA:21248"/>
        <dbReference type="Rhea" id="RHEA-COMP:14527"/>
        <dbReference type="Rhea" id="RHEA-COMP:17342"/>
        <dbReference type="ChEBI" id="CHEBI:33019"/>
        <dbReference type="ChEBI" id="CHEBI:61557"/>
        <dbReference type="ChEBI" id="CHEBI:140395"/>
        <dbReference type="EC" id="2.7.7.6"/>
    </reaction>
</comment>
<dbReference type="Pfam" id="PF00623">
    <property type="entry name" value="RNA_pol_Rpb1_2"/>
    <property type="match status" value="1"/>
</dbReference>
<feature type="binding site" evidence="7">
    <location>
        <position position="915"/>
    </location>
    <ligand>
        <name>Zn(2+)</name>
        <dbReference type="ChEBI" id="CHEBI:29105"/>
        <label>2</label>
    </ligand>
</feature>
<comment type="cofactor">
    <cofactor evidence="7">
        <name>Zn(2+)</name>
        <dbReference type="ChEBI" id="CHEBI:29105"/>
    </cofactor>
    <text evidence="7">Binds 2 Zn(2+) ions per subunit.</text>
</comment>
<dbReference type="NCBIfam" id="TIGR02386">
    <property type="entry name" value="rpoC_TIGR"/>
    <property type="match status" value="1"/>
</dbReference>
<dbReference type="InterPro" id="IPR000722">
    <property type="entry name" value="RNA_pol_asu"/>
</dbReference>
<feature type="binding site" evidence="7">
    <location>
        <position position="78"/>
    </location>
    <ligand>
        <name>Zn(2+)</name>
        <dbReference type="ChEBI" id="CHEBI:29105"/>
        <label>1</label>
    </ligand>
</feature>
<comment type="function">
    <text evidence="7 8">DNA-dependent RNA polymerase catalyzes the transcription of DNA into RNA using the four ribonucleoside triphosphates as substrates.</text>
</comment>
<dbReference type="SUPFAM" id="SSF64484">
    <property type="entry name" value="beta and beta-prime subunits of DNA dependent RNA-polymerase"/>
    <property type="match status" value="1"/>
</dbReference>
<dbReference type="GO" id="GO:0003899">
    <property type="term" value="F:DNA-directed RNA polymerase activity"/>
    <property type="evidence" value="ECO:0007669"/>
    <property type="project" value="UniProtKB-UniRule"/>
</dbReference>
<keyword evidence="7" id="KW-0460">Magnesium</keyword>
<feature type="binding site" evidence="7">
    <location>
        <position position="921"/>
    </location>
    <ligand>
        <name>Zn(2+)</name>
        <dbReference type="ChEBI" id="CHEBI:29105"/>
        <label>2</label>
    </ligand>
</feature>
<keyword evidence="2 7" id="KW-0808">Transferase</keyword>
<dbReference type="Gene3D" id="1.10.150.390">
    <property type="match status" value="1"/>
</dbReference>
<keyword evidence="1 7" id="KW-0240">DNA-directed RNA polymerase</keyword>
<dbReference type="GO" id="GO:0008270">
    <property type="term" value="F:zinc ion binding"/>
    <property type="evidence" value="ECO:0007669"/>
    <property type="project" value="UniProtKB-UniRule"/>
</dbReference>
<name>A0A1G2HH56_9BACT</name>
<evidence type="ECO:0000256" key="5">
    <source>
        <dbReference type="ARBA" id="ARBA00023163"/>
    </source>
</evidence>
<dbReference type="Gene3D" id="4.10.860.120">
    <property type="entry name" value="RNA polymerase II, clamp domain"/>
    <property type="match status" value="1"/>
</dbReference>
<dbReference type="Gene3D" id="2.40.40.20">
    <property type="match status" value="1"/>
</dbReference>
<feature type="binding site" evidence="7">
    <location>
        <position position="496"/>
    </location>
    <ligand>
        <name>Mg(2+)</name>
        <dbReference type="ChEBI" id="CHEBI:18420"/>
    </ligand>
</feature>
<evidence type="ECO:0000313" key="11">
    <source>
        <dbReference type="Proteomes" id="UP000178835"/>
    </source>
</evidence>
<feature type="domain" description="RNA polymerase N-terminal" evidence="9">
    <location>
        <begin position="267"/>
        <end position="550"/>
    </location>
</feature>
<comment type="cofactor">
    <cofactor evidence="7">
        <name>Mg(2+)</name>
        <dbReference type="ChEBI" id="CHEBI:18420"/>
    </cofactor>
    <text evidence="7">Binds 1 Mg(2+) ion per subunit.</text>
</comment>
<evidence type="ECO:0000256" key="3">
    <source>
        <dbReference type="ARBA" id="ARBA00022695"/>
    </source>
</evidence>
<gene>
    <name evidence="7" type="primary">rpoC</name>
    <name evidence="10" type="ORF">A2919_01450</name>
</gene>
<dbReference type="InterPro" id="IPR007081">
    <property type="entry name" value="RNA_pol_Rpb1_5"/>
</dbReference>
<dbReference type="EC" id="2.7.7.6" evidence="7"/>
<dbReference type="InterPro" id="IPR012754">
    <property type="entry name" value="DNA-dir_RpoC_beta_prime_bact"/>
</dbReference>
<dbReference type="CDD" id="cd02655">
    <property type="entry name" value="RNAP_beta'_C"/>
    <property type="match status" value="1"/>
</dbReference>
<evidence type="ECO:0000256" key="2">
    <source>
        <dbReference type="ARBA" id="ARBA00022679"/>
    </source>
</evidence>
<evidence type="ECO:0000256" key="7">
    <source>
        <dbReference type="HAMAP-Rule" id="MF_01322"/>
    </source>
</evidence>
<dbReference type="Pfam" id="PF04997">
    <property type="entry name" value="RNA_pol_Rpb1_1"/>
    <property type="match status" value="1"/>
</dbReference>
<evidence type="ECO:0000256" key="1">
    <source>
        <dbReference type="ARBA" id="ARBA00022478"/>
    </source>
</evidence>
<evidence type="ECO:0000256" key="6">
    <source>
        <dbReference type="ARBA" id="ARBA00048552"/>
    </source>
</evidence>
<evidence type="ECO:0000256" key="4">
    <source>
        <dbReference type="ARBA" id="ARBA00022723"/>
    </source>
</evidence>
<dbReference type="CDD" id="cd01609">
    <property type="entry name" value="RNAP_beta'_N"/>
    <property type="match status" value="1"/>
</dbReference>
<dbReference type="GO" id="GO:0000287">
    <property type="term" value="F:magnesium ion binding"/>
    <property type="evidence" value="ECO:0007669"/>
    <property type="project" value="UniProtKB-UniRule"/>
</dbReference>
<dbReference type="GO" id="GO:0006351">
    <property type="term" value="P:DNA-templated transcription"/>
    <property type="evidence" value="ECO:0007669"/>
    <property type="project" value="UniProtKB-UniRule"/>
</dbReference>
<organism evidence="10 11">
    <name type="scientific">Candidatus Spechtbacteria bacterium RIFCSPLOWO2_01_FULL_43_12</name>
    <dbReference type="NCBI Taxonomy" id="1802162"/>
    <lineage>
        <taxon>Bacteria</taxon>
        <taxon>Candidatus Spechtiibacteriota</taxon>
    </lineage>
</organism>
<dbReference type="PANTHER" id="PTHR19376:SF54">
    <property type="entry name" value="DNA-DIRECTED RNA POLYMERASE SUBUNIT BETA"/>
    <property type="match status" value="1"/>
</dbReference>
<feature type="binding site" evidence="7">
    <location>
        <position position="498"/>
    </location>
    <ligand>
        <name>Mg(2+)</name>
        <dbReference type="ChEBI" id="CHEBI:18420"/>
    </ligand>
</feature>
<keyword evidence="3 7" id="KW-0548">Nucleotidyltransferase</keyword>
<feature type="binding site" evidence="7">
    <location>
        <position position="62"/>
    </location>
    <ligand>
        <name>Zn(2+)</name>
        <dbReference type="ChEBI" id="CHEBI:29105"/>
        <label>1</label>
    </ligand>
</feature>
<evidence type="ECO:0000313" key="10">
    <source>
        <dbReference type="EMBL" id="OGZ61208.1"/>
    </source>
</evidence>
<accession>A0A1G2HH56</accession>
<dbReference type="InterPro" id="IPR006592">
    <property type="entry name" value="RNA_pol_N"/>
</dbReference>
<dbReference type="InterPro" id="IPR044893">
    <property type="entry name" value="RNA_pol_Rpb1_clamp_domain"/>
</dbReference>
<dbReference type="PANTHER" id="PTHR19376">
    <property type="entry name" value="DNA-DIRECTED RNA POLYMERASE"/>
    <property type="match status" value="1"/>
</dbReference>
<dbReference type="Pfam" id="PF04983">
    <property type="entry name" value="RNA_pol_Rpb1_3"/>
    <property type="match status" value="1"/>
</dbReference>
<dbReference type="Gene3D" id="1.10.274.100">
    <property type="entry name" value="RNA polymerase Rpb1, domain 3"/>
    <property type="match status" value="1"/>
</dbReference>
<dbReference type="Gene3D" id="2.40.50.100">
    <property type="match status" value="1"/>
</dbReference>
<feature type="binding site" evidence="7">
    <location>
        <position position="500"/>
    </location>
    <ligand>
        <name>Mg(2+)</name>
        <dbReference type="ChEBI" id="CHEBI:18420"/>
    </ligand>
</feature>
<dbReference type="InterPro" id="IPR007080">
    <property type="entry name" value="RNA_pol_Rpb1_1"/>
</dbReference>
<comment type="caution">
    <text evidence="10">The sequence shown here is derived from an EMBL/GenBank/DDBJ whole genome shotgun (WGS) entry which is preliminary data.</text>
</comment>
<sequence length="1209" mass="135945">MAKVSDLSAIQLKVASPEDILSWSFGEVTKPETINYRTQKPEKDGLFCERIFGPEKDYECYCGKYRRVRYKGVVCDKCGVEVTRSSVRRERMGHIKLASPVAHIWFLRGVPSRIGLLLDIPLQKLEKVVYYANYIVINVHEDKKEDAIKRVHAEYKRKAKKLKVQKDKDKLKGLRDRELLRLKGLEYLAVLNEYEYHNMSLKYGEIFEASTGSEPIKEILEKLDLKEMSKKINKEIEQKRTRSAAKRKLQRRLIFIERMMRAGIKPDWMFLTYLPILPPELRPMVQLDGGRYASSDLNDLYRRVINRNNRLKRLLELNAPEVIVRNERRMLQEAVDALLDNSARPGKAVVTATGGGRRALKSLADMLKGKQGRFRQNLLGKRVDYSGRSVIVVGPDLGLDQCGLPKKMALELFRPFVINKIIERELAYNVRAANHLIDEAPAEVWAILEEVIQGKYVLLNRAPTLHRLGVQAFQPILIEGNAIQLHPLVCTAYNADFDGDQMAVHLPLSREAQEEAKTLMLSSVNLSKPATGAPIVNPTKGMVLGCYWMSKIKEGEKGEGRAFHNMDDVRLSYDLGLINIKAAIKLKIDLKNPKFSQLQQDVAEVAKDGVNPNFITTCAGRVLFNQILPDDFPFVNEELNSKTLKNITSDLYQEREREVTVEVLDKIKSLGFLYSTISGTTWSMGDLQVLEEKPGILKEAHKKINSIQDQFDEGLLSVQERRSKIIEIWTEAKRQIEKIVPQKLDPHGSVALIVASGARGSWAQPVQLMGMKGTVVNPAGQIMEMPVESSYKEGFTALEYFISTHGARKGSADTALRTASAGYLTRRLVDVTQDLIVKSKKCPDEIGYTLYRAETRETGQTFREKVYSRIAAETIKDSKNNIIVRKNGLIDDKLSQKIDEDKKIEKVQVFSPLTCKDESICAKCYGLDLGRNWLIEIGEAVGVVAAQAIGEPGTQLTMRTFHTGGVASAADITQGLPRIEEVFEVRSPKGKAVISDVDGKIEKIEEGEKARVITIKLDQKTKNSQKTKEFLVPLTLALAVEKDDLVTRGTQLTEGHKDLHELHKYAGTEKVQRYIVNEVQKIYTSHGATIHDKHVEIIVRQMLSRIKITEPGDSPFSPGEVVSLLRFREVNEALSNGKKEKAQGMELLLGITKVALTTDSFLAAASFQETARVLIRAAVEGRKDELKALKENVIIGKIIPAGTGYPRSK</sequence>
<dbReference type="InterPro" id="IPR042102">
    <property type="entry name" value="RNA_pol_Rpb1_3_sf"/>
</dbReference>
<dbReference type="GO" id="GO:0000428">
    <property type="term" value="C:DNA-directed RNA polymerase complex"/>
    <property type="evidence" value="ECO:0007669"/>
    <property type="project" value="UniProtKB-KW"/>
</dbReference>
<comment type="similarity">
    <text evidence="7 8">Belongs to the RNA polymerase beta' chain family.</text>
</comment>
<dbReference type="InterPro" id="IPR045867">
    <property type="entry name" value="DNA-dir_RpoC_beta_prime"/>
</dbReference>
<feature type="binding site" evidence="7">
    <location>
        <position position="842"/>
    </location>
    <ligand>
        <name>Zn(2+)</name>
        <dbReference type="ChEBI" id="CHEBI:29105"/>
        <label>2</label>
    </ligand>
</feature>
<dbReference type="AlphaFoldDB" id="A0A1G2HH56"/>
<dbReference type="Pfam" id="PF04998">
    <property type="entry name" value="RNA_pol_Rpb1_5"/>
    <property type="match status" value="1"/>
</dbReference>
<keyword evidence="7" id="KW-0862">Zinc</keyword>
<dbReference type="EMBL" id="MHOH01000003">
    <property type="protein sequence ID" value="OGZ61208.1"/>
    <property type="molecule type" value="Genomic_DNA"/>
</dbReference>
<keyword evidence="5 7" id="KW-0804">Transcription</keyword>
<keyword evidence="4 7" id="KW-0479">Metal-binding</keyword>
<comment type="subunit">
    <text evidence="7">The RNAP catalytic core consists of 2 alpha, 1 beta, 1 beta' and 1 omega subunit. When a sigma factor is associated with the core the holoenzyme is formed, which can initiate transcription.</text>
</comment>
<evidence type="ECO:0000259" key="9">
    <source>
        <dbReference type="SMART" id="SM00663"/>
    </source>
</evidence>
<dbReference type="HAMAP" id="MF_01322">
    <property type="entry name" value="RNApol_bact_RpoC"/>
    <property type="match status" value="1"/>
</dbReference>
<feature type="binding site" evidence="7">
    <location>
        <position position="75"/>
    </location>
    <ligand>
        <name>Zn(2+)</name>
        <dbReference type="ChEBI" id="CHEBI:29105"/>
        <label>1</label>
    </ligand>
</feature>
<feature type="binding site" evidence="7">
    <location>
        <position position="924"/>
    </location>
    <ligand>
        <name>Zn(2+)</name>
        <dbReference type="ChEBI" id="CHEBI:29105"/>
        <label>2</label>
    </ligand>
</feature>
<dbReference type="Gene3D" id="1.10.132.30">
    <property type="match status" value="1"/>
</dbReference>
<dbReference type="Proteomes" id="UP000178835">
    <property type="component" value="Unassembled WGS sequence"/>
</dbReference>
<dbReference type="SMART" id="SM00663">
    <property type="entry name" value="RPOLA_N"/>
    <property type="match status" value="1"/>
</dbReference>
<dbReference type="InterPro" id="IPR038120">
    <property type="entry name" value="Rpb1_funnel_sf"/>
</dbReference>
<dbReference type="InterPro" id="IPR007066">
    <property type="entry name" value="RNA_pol_Rpb1_3"/>
</dbReference>